<evidence type="ECO:0000313" key="3">
    <source>
        <dbReference type="EMBL" id="MCP9610856.1"/>
    </source>
</evidence>
<gene>
    <name evidence="3" type="ORF">NMU02_01965</name>
</gene>
<accession>A0ABT1MG69</accession>
<keyword evidence="4" id="KW-1185">Reference proteome</keyword>
<dbReference type="Pfam" id="PF25231">
    <property type="entry name" value="DUF7847"/>
    <property type="match status" value="1"/>
</dbReference>
<protein>
    <submittedName>
        <fullName evidence="3">Glycerophosphoryl diester phosphodiesterase membrane domain-containing protein</fullName>
    </submittedName>
</protein>
<feature type="transmembrane region" description="Helical" evidence="1">
    <location>
        <begin position="100"/>
        <end position="128"/>
    </location>
</feature>
<feature type="transmembrane region" description="Helical" evidence="1">
    <location>
        <begin position="148"/>
        <end position="175"/>
    </location>
</feature>
<feature type="domain" description="DUF7847" evidence="2">
    <location>
        <begin position="7"/>
        <end position="233"/>
    </location>
</feature>
<dbReference type="EMBL" id="JANDHW010000002">
    <property type="protein sequence ID" value="MCP9610856.1"/>
    <property type="molecule type" value="Genomic_DNA"/>
</dbReference>
<evidence type="ECO:0000313" key="4">
    <source>
        <dbReference type="Proteomes" id="UP001205603"/>
    </source>
</evidence>
<dbReference type="Proteomes" id="UP001205603">
    <property type="component" value="Unassembled WGS sequence"/>
</dbReference>
<feature type="transmembrane region" description="Helical" evidence="1">
    <location>
        <begin position="196"/>
        <end position="215"/>
    </location>
</feature>
<name>A0ABT1MG69_9BACT</name>
<keyword evidence="1" id="KW-0812">Transmembrane</keyword>
<evidence type="ECO:0000256" key="1">
    <source>
        <dbReference type="SAM" id="Phobius"/>
    </source>
</evidence>
<feature type="transmembrane region" description="Helical" evidence="1">
    <location>
        <begin position="52"/>
        <end position="73"/>
    </location>
</feature>
<dbReference type="InterPro" id="IPR057169">
    <property type="entry name" value="DUF7847"/>
</dbReference>
<evidence type="ECO:0000259" key="2">
    <source>
        <dbReference type="Pfam" id="PF25231"/>
    </source>
</evidence>
<proteinExistence type="predicted"/>
<sequence>MENLLFSVRDSVKTGWKLAKNNLVVLCGLILAYTTIYYAVYFTFLPSNKPDFGFWVTMLFLLLFSVVFSLGFYKLCLDIVDGKDAEFSAFKEGLKKLKTYLVLVFIYLGFIIVVSVLFTFVFLLIVLVSGAHNYAAAMNPESISKSMIILIPLAIFWVAILLFLIRFMYAPIIIVDTDKGAVEALKRSWEITRGKFGKLVALGIVFLLINIVGFIALIVGIFVTMAVTSVGFAVSYRMLAYEYDLKNKEEKIEGKTDTVLPAE</sequence>
<feature type="transmembrane region" description="Helical" evidence="1">
    <location>
        <begin position="221"/>
        <end position="239"/>
    </location>
</feature>
<reference evidence="3 4" key="1">
    <citation type="submission" date="2022-07" db="EMBL/GenBank/DDBJ databases">
        <title>Fecal culturing of patients with breast cancer.</title>
        <authorList>
            <person name="Teng N.M.Y."/>
            <person name="Kiu R."/>
            <person name="Evans R."/>
            <person name="Baker D.J."/>
            <person name="Zenner C."/>
            <person name="Robinson S.D."/>
            <person name="Hall L.J."/>
        </authorList>
    </citation>
    <scope>NUCLEOTIDE SEQUENCE [LARGE SCALE GENOMIC DNA]</scope>
    <source>
        <strain evidence="3 4">LH1063</strain>
    </source>
</reference>
<keyword evidence="1" id="KW-1133">Transmembrane helix</keyword>
<comment type="caution">
    <text evidence="3">The sequence shown here is derived from an EMBL/GenBank/DDBJ whole genome shotgun (WGS) entry which is preliminary data.</text>
</comment>
<keyword evidence="1" id="KW-0472">Membrane</keyword>
<feature type="transmembrane region" description="Helical" evidence="1">
    <location>
        <begin position="21"/>
        <end position="40"/>
    </location>
</feature>
<organism evidence="3 4">
    <name type="scientific">Coprobacter tertius</name>
    <dbReference type="NCBI Taxonomy" id="2944915"/>
    <lineage>
        <taxon>Bacteria</taxon>
        <taxon>Pseudomonadati</taxon>
        <taxon>Bacteroidota</taxon>
        <taxon>Bacteroidia</taxon>
        <taxon>Bacteroidales</taxon>
        <taxon>Barnesiellaceae</taxon>
        <taxon>Coprobacter</taxon>
    </lineage>
</organism>